<accession>A0A7J7FY97</accession>
<evidence type="ECO:0000313" key="3">
    <source>
        <dbReference type="Proteomes" id="UP000593564"/>
    </source>
</evidence>
<comment type="caution">
    <text evidence="2">The sequence shown here is derived from an EMBL/GenBank/DDBJ whole genome shotgun (WGS) entry which is preliminary data.</text>
</comment>
<gene>
    <name evidence="2" type="ORF">HYC85_029460</name>
</gene>
<keyword evidence="3" id="KW-1185">Reference proteome</keyword>
<protein>
    <submittedName>
        <fullName evidence="2">Uncharacterized protein</fullName>
    </submittedName>
</protein>
<dbReference type="EMBL" id="JACBKZ010000014">
    <property type="protein sequence ID" value="KAF5933289.1"/>
    <property type="molecule type" value="Genomic_DNA"/>
</dbReference>
<feature type="region of interest" description="Disordered" evidence="1">
    <location>
        <begin position="13"/>
        <end position="56"/>
    </location>
</feature>
<name>A0A7J7FY97_CAMSI</name>
<organism evidence="2 3">
    <name type="scientific">Camellia sinensis</name>
    <name type="common">Tea plant</name>
    <name type="synonym">Thea sinensis</name>
    <dbReference type="NCBI Taxonomy" id="4442"/>
    <lineage>
        <taxon>Eukaryota</taxon>
        <taxon>Viridiplantae</taxon>
        <taxon>Streptophyta</taxon>
        <taxon>Embryophyta</taxon>
        <taxon>Tracheophyta</taxon>
        <taxon>Spermatophyta</taxon>
        <taxon>Magnoliopsida</taxon>
        <taxon>eudicotyledons</taxon>
        <taxon>Gunneridae</taxon>
        <taxon>Pentapetalae</taxon>
        <taxon>asterids</taxon>
        <taxon>Ericales</taxon>
        <taxon>Theaceae</taxon>
        <taxon>Camellia</taxon>
    </lineage>
</organism>
<reference evidence="3" key="1">
    <citation type="journal article" date="2020" name="Nat. Commun.">
        <title>Genome assembly of wild tea tree DASZ reveals pedigree and selection history of tea varieties.</title>
        <authorList>
            <person name="Zhang W."/>
            <person name="Zhang Y."/>
            <person name="Qiu H."/>
            <person name="Guo Y."/>
            <person name="Wan H."/>
            <person name="Zhang X."/>
            <person name="Scossa F."/>
            <person name="Alseekh S."/>
            <person name="Zhang Q."/>
            <person name="Wang P."/>
            <person name="Xu L."/>
            <person name="Schmidt M.H."/>
            <person name="Jia X."/>
            <person name="Li D."/>
            <person name="Zhu A."/>
            <person name="Guo F."/>
            <person name="Chen W."/>
            <person name="Ni D."/>
            <person name="Usadel B."/>
            <person name="Fernie A.R."/>
            <person name="Wen W."/>
        </authorList>
    </citation>
    <scope>NUCLEOTIDE SEQUENCE [LARGE SCALE GENOMIC DNA]</scope>
    <source>
        <strain evidence="3">cv. G240</strain>
    </source>
</reference>
<proteinExistence type="predicted"/>
<evidence type="ECO:0000256" key="1">
    <source>
        <dbReference type="SAM" id="MobiDB-lite"/>
    </source>
</evidence>
<reference evidence="2 3" key="2">
    <citation type="submission" date="2020-07" db="EMBL/GenBank/DDBJ databases">
        <title>Genome assembly of wild tea tree DASZ reveals pedigree and selection history of tea varieties.</title>
        <authorList>
            <person name="Zhang W."/>
        </authorList>
    </citation>
    <scope>NUCLEOTIDE SEQUENCE [LARGE SCALE GENOMIC DNA]</scope>
    <source>
        <strain evidence="3">cv. G240</strain>
        <tissue evidence="2">Leaf</tissue>
    </source>
</reference>
<dbReference type="Proteomes" id="UP000593564">
    <property type="component" value="Unassembled WGS sequence"/>
</dbReference>
<dbReference type="AlphaFoldDB" id="A0A7J7FY97"/>
<sequence>MNKRQVFAVMTKAVDDAFPTPAEDSSSQAENRDRPRHARTVPSAPNPAPGKDQKAKQCLPTLSLVRQEPSDFEVSASRMQSLSCPLHAFV</sequence>
<evidence type="ECO:0000313" key="2">
    <source>
        <dbReference type="EMBL" id="KAF5933289.1"/>
    </source>
</evidence>